<evidence type="ECO:0000256" key="1">
    <source>
        <dbReference type="ARBA" id="ARBA00009500"/>
    </source>
</evidence>
<feature type="domain" description="Serpin" evidence="5">
    <location>
        <begin position="238"/>
        <end position="591"/>
    </location>
</feature>
<dbReference type="PANTHER" id="PTHR11461">
    <property type="entry name" value="SERINE PROTEASE INHIBITOR, SERPIN"/>
    <property type="match status" value="1"/>
</dbReference>
<accession>A0A7E5VCK1</accession>
<evidence type="ECO:0000256" key="2">
    <source>
        <dbReference type="ARBA" id="ARBA00022690"/>
    </source>
</evidence>
<dbReference type="CTD" id="100272193"/>
<organism evidence="6 7">
    <name type="scientific">Trichoplusia ni</name>
    <name type="common">Cabbage looper</name>
    <dbReference type="NCBI Taxonomy" id="7111"/>
    <lineage>
        <taxon>Eukaryota</taxon>
        <taxon>Metazoa</taxon>
        <taxon>Ecdysozoa</taxon>
        <taxon>Arthropoda</taxon>
        <taxon>Hexapoda</taxon>
        <taxon>Insecta</taxon>
        <taxon>Pterygota</taxon>
        <taxon>Neoptera</taxon>
        <taxon>Endopterygota</taxon>
        <taxon>Lepidoptera</taxon>
        <taxon>Glossata</taxon>
        <taxon>Ditrysia</taxon>
        <taxon>Noctuoidea</taxon>
        <taxon>Noctuidae</taxon>
        <taxon>Plusiinae</taxon>
        <taxon>Trichoplusia</taxon>
    </lineage>
</organism>
<dbReference type="InParanoid" id="A0A7E5VCK1"/>
<evidence type="ECO:0000256" key="4">
    <source>
        <dbReference type="RuleBase" id="RU000411"/>
    </source>
</evidence>
<dbReference type="OrthoDB" id="7474840at2759"/>
<dbReference type="RefSeq" id="XP_026726007.1">
    <property type="nucleotide sequence ID" value="XM_026870206.1"/>
</dbReference>
<dbReference type="GO" id="GO:0005615">
    <property type="term" value="C:extracellular space"/>
    <property type="evidence" value="ECO:0007669"/>
    <property type="project" value="InterPro"/>
</dbReference>
<evidence type="ECO:0000313" key="6">
    <source>
        <dbReference type="Proteomes" id="UP000322000"/>
    </source>
</evidence>
<dbReference type="GO" id="GO:0004867">
    <property type="term" value="F:serine-type endopeptidase inhibitor activity"/>
    <property type="evidence" value="ECO:0007669"/>
    <property type="project" value="UniProtKB-KW"/>
</dbReference>
<dbReference type="InterPro" id="IPR036186">
    <property type="entry name" value="Serpin_sf"/>
</dbReference>
<proteinExistence type="inferred from homology"/>
<reference evidence="7" key="1">
    <citation type="submission" date="2025-08" db="UniProtKB">
        <authorList>
            <consortium name="RefSeq"/>
        </authorList>
    </citation>
    <scope>IDENTIFICATION</scope>
</reference>
<dbReference type="InterPro" id="IPR042178">
    <property type="entry name" value="Serpin_sf_1"/>
</dbReference>
<evidence type="ECO:0000259" key="5">
    <source>
        <dbReference type="SMART" id="SM00093"/>
    </source>
</evidence>
<dbReference type="GeneID" id="113492635"/>
<keyword evidence="6" id="KW-1185">Reference proteome</keyword>
<evidence type="ECO:0000313" key="7">
    <source>
        <dbReference type="RefSeq" id="XP_026726007.1"/>
    </source>
</evidence>
<dbReference type="AlphaFoldDB" id="A0A7E5VCK1"/>
<dbReference type="SMART" id="SM00093">
    <property type="entry name" value="SERPIN"/>
    <property type="match status" value="1"/>
</dbReference>
<dbReference type="InterPro" id="IPR042185">
    <property type="entry name" value="Serpin_sf_2"/>
</dbReference>
<protein>
    <submittedName>
        <fullName evidence="7">Uncharacterized protein LOC113492635</fullName>
    </submittedName>
</protein>
<evidence type="ECO:0000256" key="3">
    <source>
        <dbReference type="ARBA" id="ARBA00022900"/>
    </source>
</evidence>
<dbReference type="InterPro" id="IPR000215">
    <property type="entry name" value="Serpin_fam"/>
</dbReference>
<gene>
    <name evidence="7" type="primary">LOC113492635</name>
</gene>
<name>A0A7E5VCK1_TRINI</name>
<dbReference type="KEGG" id="tnl:113492635"/>
<sequence length="592" mass="67430">MCYVRYEPIMYIITFLLQIMISNTRTDDIPIYNIQQVGHMKQYPIVTSFERFNKHYCLLNNKWVKCSTVKVYNTMNTLTTTVYEETLAPLHNPHRIREHNPNMKSLYNDAQPVHKWYYVKRFPGVHGRPTGYPIVIRHPGYTSSVFQIQRPDQKPNMNNALTIPHKNSHAAHGVVTPAPAHATQVNIPSAVAYTPLKLKPPTTEGVHIALQHLILPKNMTSIEKFPETLDTFERQFYMITFTKLTTISPADRQENGMSFVQSGFFLLLTLMALSTEVDSITKGEIEKCIGYNIPDMEILGVVRHFLSTLPEPSDKLKLRHSSRLILWPGTEVKPQFRANAASALMLHIDKFNGTETPEQITYELNHQVEMDSGGAIRDTFDEEDVSGGVTAVFITTLYVRGSWRTAPTVLNGSRLFHDHEDAPKRTVRMIKINDIMSYADLKEWDAQALEIYYATPGLSLLMLIPRGNTLRGLVQHLNSSSIGDITAKMKTMRVAATVPLYTLRMTLLLPNKLQAMGIPSLVDVSNYKPGNPLRLSHAVQRIMFWAEAGRNAYKDDGIEWDQTPDLEVVADRPYIFFVRWRNLTLLNGNFVL</sequence>
<comment type="similarity">
    <text evidence="1 4">Belongs to the serpin family.</text>
</comment>
<dbReference type="InterPro" id="IPR023796">
    <property type="entry name" value="Serpin_dom"/>
</dbReference>
<keyword evidence="3" id="KW-0722">Serine protease inhibitor</keyword>
<dbReference type="Proteomes" id="UP000322000">
    <property type="component" value="Chromosome 4"/>
</dbReference>
<dbReference type="Gene3D" id="3.30.497.10">
    <property type="entry name" value="Antithrombin, subunit I, domain 2"/>
    <property type="match status" value="1"/>
</dbReference>
<dbReference type="Gene3D" id="2.30.39.10">
    <property type="entry name" value="Alpha-1-antitrypsin, domain 1"/>
    <property type="match status" value="1"/>
</dbReference>
<dbReference type="SUPFAM" id="SSF56574">
    <property type="entry name" value="Serpins"/>
    <property type="match status" value="1"/>
</dbReference>
<dbReference type="Pfam" id="PF00079">
    <property type="entry name" value="Serpin"/>
    <property type="match status" value="1"/>
</dbReference>
<keyword evidence="2" id="KW-0646">Protease inhibitor</keyword>
<dbReference type="PANTHER" id="PTHR11461:SF211">
    <property type="entry name" value="GH10112P-RELATED"/>
    <property type="match status" value="1"/>
</dbReference>